<dbReference type="SUPFAM" id="SSF81383">
    <property type="entry name" value="F-box domain"/>
    <property type="match status" value="1"/>
</dbReference>
<dbReference type="STRING" id="35608.A0A2U1P796"/>
<keyword evidence="3" id="KW-1185">Reference proteome</keyword>
<dbReference type="PANTHER" id="PTHR31900">
    <property type="entry name" value="F-BOX/RNI SUPERFAMILY PROTEIN-RELATED"/>
    <property type="match status" value="1"/>
</dbReference>
<organism evidence="2 3">
    <name type="scientific">Artemisia annua</name>
    <name type="common">Sweet wormwood</name>
    <dbReference type="NCBI Taxonomy" id="35608"/>
    <lineage>
        <taxon>Eukaryota</taxon>
        <taxon>Viridiplantae</taxon>
        <taxon>Streptophyta</taxon>
        <taxon>Embryophyta</taxon>
        <taxon>Tracheophyta</taxon>
        <taxon>Spermatophyta</taxon>
        <taxon>Magnoliopsida</taxon>
        <taxon>eudicotyledons</taxon>
        <taxon>Gunneridae</taxon>
        <taxon>Pentapetalae</taxon>
        <taxon>asterids</taxon>
        <taxon>campanulids</taxon>
        <taxon>Asterales</taxon>
        <taxon>Asteraceae</taxon>
        <taxon>Asteroideae</taxon>
        <taxon>Anthemideae</taxon>
        <taxon>Artemisiinae</taxon>
        <taxon>Artemisia</taxon>
    </lineage>
</organism>
<dbReference type="SMART" id="SM00579">
    <property type="entry name" value="FBD"/>
    <property type="match status" value="1"/>
</dbReference>
<dbReference type="PANTHER" id="PTHR31900:SF34">
    <property type="entry name" value="EMB|CAB62440.1-RELATED"/>
    <property type="match status" value="1"/>
</dbReference>
<accession>A0A2U1P796</accession>
<dbReference type="InterPro" id="IPR050232">
    <property type="entry name" value="FBL13/AtMIF1-like"/>
</dbReference>
<dbReference type="Proteomes" id="UP000245207">
    <property type="component" value="Unassembled WGS sequence"/>
</dbReference>
<dbReference type="EMBL" id="PKPP01001567">
    <property type="protein sequence ID" value="PWA81625.1"/>
    <property type="molecule type" value="Genomic_DNA"/>
</dbReference>
<protein>
    <submittedName>
        <fullName evidence="2">F-box/RNI-like/FBD-like domains-containing protein</fullName>
    </submittedName>
</protein>
<dbReference type="Gene3D" id="1.20.1280.50">
    <property type="match status" value="1"/>
</dbReference>
<name>A0A2U1P796_ARTAN</name>
<dbReference type="AlphaFoldDB" id="A0A2U1P796"/>
<evidence type="ECO:0000259" key="1">
    <source>
        <dbReference type="PROSITE" id="PS50181"/>
    </source>
</evidence>
<reference evidence="2 3" key="1">
    <citation type="journal article" date="2018" name="Mol. Plant">
        <title>The genome of Artemisia annua provides insight into the evolution of Asteraceae family and artemisinin biosynthesis.</title>
        <authorList>
            <person name="Shen Q."/>
            <person name="Zhang L."/>
            <person name="Liao Z."/>
            <person name="Wang S."/>
            <person name="Yan T."/>
            <person name="Shi P."/>
            <person name="Liu M."/>
            <person name="Fu X."/>
            <person name="Pan Q."/>
            <person name="Wang Y."/>
            <person name="Lv Z."/>
            <person name="Lu X."/>
            <person name="Zhang F."/>
            <person name="Jiang W."/>
            <person name="Ma Y."/>
            <person name="Chen M."/>
            <person name="Hao X."/>
            <person name="Li L."/>
            <person name="Tang Y."/>
            <person name="Lv G."/>
            <person name="Zhou Y."/>
            <person name="Sun X."/>
            <person name="Brodelius P.E."/>
            <person name="Rose J.K.C."/>
            <person name="Tang K."/>
        </authorList>
    </citation>
    <scope>NUCLEOTIDE SEQUENCE [LARGE SCALE GENOMIC DNA]</scope>
    <source>
        <strain evidence="3">cv. Huhao1</strain>
        <tissue evidence="2">Leaf</tissue>
    </source>
</reference>
<dbReference type="InterPro" id="IPR055411">
    <property type="entry name" value="LRR_FXL15/At3g58940/PEG3-like"/>
</dbReference>
<dbReference type="InterPro" id="IPR001810">
    <property type="entry name" value="F-box_dom"/>
</dbReference>
<dbReference type="InterPro" id="IPR036047">
    <property type="entry name" value="F-box-like_dom_sf"/>
</dbReference>
<dbReference type="SUPFAM" id="SSF52047">
    <property type="entry name" value="RNI-like"/>
    <property type="match status" value="1"/>
</dbReference>
<gene>
    <name evidence="2" type="ORF">CTI12_AA185680</name>
</gene>
<evidence type="ECO:0000313" key="2">
    <source>
        <dbReference type="EMBL" id="PWA81625.1"/>
    </source>
</evidence>
<dbReference type="InterPro" id="IPR032675">
    <property type="entry name" value="LRR_dom_sf"/>
</dbReference>
<dbReference type="OrthoDB" id="612216at2759"/>
<feature type="domain" description="F-box" evidence="1">
    <location>
        <begin position="23"/>
        <end position="59"/>
    </location>
</feature>
<proteinExistence type="predicted"/>
<dbReference type="Gene3D" id="3.80.10.10">
    <property type="entry name" value="Ribonuclease Inhibitor"/>
    <property type="match status" value="1"/>
</dbReference>
<dbReference type="Pfam" id="PF00646">
    <property type="entry name" value="F-box"/>
    <property type="match status" value="1"/>
</dbReference>
<comment type="caution">
    <text evidence="2">The sequence shown here is derived from an EMBL/GenBank/DDBJ whole genome shotgun (WGS) entry which is preliminary data.</text>
</comment>
<dbReference type="PROSITE" id="PS50181">
    <property type="entry name" value="FBOX"/>
    <property type="match status" value="1"/>
</dbReference>
<sequence length="436" mass="50388">MNLRSGKMLMHKKLSAKSNEIHQDIISELPDEMLTQILSMLPDADANRSRILSNRWKNLYAFLPNLHFFIPATEQGNRSHDFIDQTLSLRGNKPIQRFILECHNDCDYNRLSNWLSNIIQCKLEQLVLIVPAVIRFNWELFKTCDTLVELKLSGRFIIDVPEDADLLFPCLKKVELVSIIYSSDESLTNLISYCRVLQELIVERIGEPDNLDMFKVSSRSLKRLSIGFPHAYRHRNTVIDAPNLEYLFIFDENLSRVYSYTETLSLVEASISIQLIRLNRIATCLSSVKILTLTCLSIQALRNVHPRLNLPMFPNLVKLVVDHADDPRAPSEVILYLLNHMPNLEHITFSNGYLSFDSSWKLSVEPPFCLCFKIKGIVIIHRGIMAQAEYKFIRYLLKKSNILETLTINACIIDPKRRERLLNVHRGSNSCQIEFI</sequence>
<evidence type="ECO:0000313" key="3">
    <source>
        <dbReference type="Proteomes" id="UP000245207"/>
    </source>
</evidence>
<dbReference type="InterPro" id="IPR006566">
    <property type="entry name" value="FBD"/>
</dbReference>
<dbReference type="Pfam" id="PF24758">
    <property type="entry name" value="LRR_At5g56370"/>
    <property type="match status" value="1"/>
</dbReference>